<evidence type="ECO:0000256" key="5">
    <source>
        <dbReference type="ARBA" id="ARBA00023077"/>
    </source>
</evidence>
<dbReference type="Proteomes" id="UP000441797">
    <property type="component" value="Unassembled WGS sequence"/>
</dbReference>
<evidence type="ECO:0000256" key="9">
    <source>
        <dbReference type="RuleBase" id="RU003357"/>
    </source>
</evidence>
<evidence type="ECO:0000256" key="10">
    <source>
        <dbReference type="SAM" id="Phobius"/>
    </source>
</evidence>
<evidence type="ECO:0000259" key="11">
    <source>
        <dbReference type="Pfam" id="PF00593"/>
    </source>
</evidence>
<dbReference type="EMBL" id="NAPY01000006">
    <property type="protein sequence ID" value="MUL35901.1"/>
    <property type="molecule type" value="Genomic_DNA"/>
</dbReference>
<dbReference type="GO" id="GO:0044718">
    <property type="term" value="P:siderophore transmembrane transport"/>
    <property type="evidence" value="ECO:0007669"/>
    <property type="project" value="TreeGrafter"/>
</dbReference>
<dbReference type="AlphaFoldDB" id="A0A6N8FSH3"/>
<accession>A0A6N8FSH3</accession>
<dbReference type="GO" id="GO:0015344">
    <property type="term" value="F:siderophore uptake transmembrane transporter activity"/>
    <property type="evidence" value="ECO:0007669"/>
    <property type="project" value="TreeGrafter"/>
</dbReference>
<evidence type="ECO:0000256" key="4">
    <source>
        <dbReference type="ARBA" id="ARBA00022692"/>
    </source>
</evidence>
<keyword evidence="15" id="KW-1185">Reference proteome</keyword>
<dbReference type="RefSeq" id="WP_105222001.1">
    <property type="nucleotide sequence ID" value="NZ_CAWNSU010000122.1"/>
</dbReference>
<evidence type="ECO:0000313" key="14">
    <source>
        <dbReference type="EMBL" id="MUL35901.1"/>
    </source>
</evidence>
<keyword evidence="3 8" id="KW-1134">Transmembrane beta strand</keyword>
<evidence type="ECO:0000256" key="6">
    <source>
        <dbReference type="ARBA" id="ARBA00023136"/>
    </source>
</evidence>
<evidence type="ECO:0000256" key="7">
    <source>
        <dbReference type="ARBA" id="ARBA00023237"/>
    </source>
</evidence>
<evidence type="ECO:0000256" key="8">
    <source>
        <dbReference type="PROSITE-ProRule" id="PRU01360"/>
    </source>
</evidence>
<dbReference type="Pfam" id="PF07715">
    <property type="entry name" value="Plug"/>
    <property type="match status" value="1"/>
</dbReference>
<feature type="transmembrane region" description="Helical" evidence="10">
    <location>
        <begin position="12"/>
        <end position="28"/>
    </location>
</feature>
<organism evidence="14 15">
    <name type="scientific">Gloeocapsopsis dulcis AAB1 = 1H9</name>
    <dbReference type="NCBI Taxonomy" id="1433147"/>
    <lineage>
        <taxon>Bacteria</taxon>
        <taxon>Bacillati</taxon>
        <taxon>Cyanobacteriota</taxon>
        <taxon>Cyanophyceae</taxon>
        <taxon>Oscillatoriophycideae</taxon>
        <taxon>Chroococcales</taxon>
        <taxon>Chroococcaceae</taxon>
        <taxon>Gloeocapsopsis</taxon>
        <taxon>Gloeocapsopsis dulcis</taxon>
    </lineage>
</organism>
<dbReference type="Gene3D" id="2.40.170.20">
    <property type="entry name" value="TonB-dependent receptor, beta-barrel domain"/>
    <property type="match status" value="1"/>
</dbReference>
<dbReference type="SUPFAM" id="SSF56935">
    <property type="entry name" value="Porins"/>
    <property type="match status" value="1"/>
</dbReference>
<keyword evidence="4 8" id="KW-0812">Transmembrane</keyword>
<comment type="caution">
    <text evidence="14">The sequence shown here is derived from an EMBL/GenBank/DDBJ whole genome shotgun (WGS) entry which is preliminary data.</text>
</comment>
<gene>
    <name evidence="14" type="ORF">BWI75_05935</name>
</gene>
<dbReference type="PANTHER" id="PTHR30069">
    <property type="entry name" value="TONB-DEPENDENT OUTER MEMBRANE RECEPTOR"/>
    <property type="match status" value="1"/>
</dbReference>
<dbReference type="Gene3D" id="2.170.130.10">
    <property type="entry name" value="TonB-dependent receptor, plug domain"/>
    <property type="match status" value="1"/>
</dbReference>
<feature type="domain" description="AMIN" evidence="13">
    <location>
        <begin position="140"/>
        <end position="235"/>
    </location>
</feature>
<dbReference type="GO" id="GO:0009279">
    <property type="term" value="C:cell outer membrane"/>
    <property type="evidence" value="ECO:0007669"/>
    <property type="project" value="UniProtKB-SubCell"/>
</dbReference>
<dbReference type="Pfam" id="PF11741">
    <property type="entry name" value="AMIN"/>
    <property type="match status" value="1"/>
</dbReference>
<feature type="domain" description="TonB-dependent receptor-like beta-barrel" evidence="11">
    <location>
        <begin position="473"/>
        <end position="908"/>
    </location>
</feature>
<evidence type="ECO:0000313" key="15">
    <source>
        <dbReference type="Proteomes" id="UP000441797"/>
    </source>
</evidence>
<name>A0A6N8FSH3_9CHRO</name>
<evidence type="ECO:0000256" key="1">
    <source>
        <dbReference type="ARBA" id="ARBA00004571"/>
    </source>
</evidence>
<proteinExistence type="inferred from homology"/>
<dbReference type="InterPro" id="IPR012910">
    <property type="entry name" value="Plug_dom"/>
</dbReference>
<dbReference type="InterPro" id="IPR039426">
    <property type="entry name" value="TonB-dep_rcpt-like"/>
</dbReference>
<comment type="similarity">
    <text evidence="8 9">Belongs to the TonB-dependent receptor family.</text>
</comment>
<dbReference type="InterPro" id="IPR021731">
    <property type="entry name" value="AMIN_dom"/>
</dbReference>
<evidence type="ECO:0000259" key="12">
    <source>
        <dbReference type="Pfam" id="PF07715"/>
    </source>
</evidence>
<keyword evidence="7 8" id="KW-0998">Cell outer membrane</keyword>
<reference evidence="14 15" key="1">
    <citation type="journal article" date="2019" name="Front. Microbiol.">
        <title>Genomic Features for Desiccation Tolerance and Sugar Biosynthesis in the Extremophile Gloeocapsopsis sp. UTEX B3054.</title>
        <authorList>
            <person name="Urrejola C."/>
            <person name="Alcorta J."/>
            <person name="Salas L."/>
            <person name="Vasquez M."/>
            <person name="Polz M.F."/>
            <person name="Vicuna R."/>
            <person name="Diez B."/>
        </authorList>
    </citation>
    <scope>NUCLEOTIDE SEQUENCE [LARGE SCALE GENOMIC DNA]</scope>
    <source>
        <strain evidence="14 15">1H9</strain>
    </source>
</reference>
<evidence type="ECO:0000259" key="13">
    <source>
        <dbReference type="Pfam" id="PF11741"/>
    </source>
</evidence>
<dbReference type="PROSITE" id="PS52016">
    <property type="entry name" value="TONB_DEPENDENT_REC_3"/>
    <property type="match status" value="1"/>
</dbReference>
<evidence type="ECO:0000256" key="2">
    <source>
        <dbReference type="ARBA" id="ARBA00022448"/>
    </source>
</evidence>
<comment type="subcellular location">
    <subcellularLocation>
        <location evidence="1 8">Cell outer membrane</location>
        <topology evidence="1 8">Multi-pass membrane protein</topology>
    </subcellularLocation>
</comment>
<evidence type="ECO:0000256" key="3">
    <source>
        <dbReference type="ARBA" id="ARBA00022452"/>
    </source>
</evidence>
<dbReference type="InterPro" id="IPR000531">
    <property type="entry name" value="Beta-barrel_TonB"/>
</dbReference>
<dbReference type="CDD" id="cd01347">
    <property type="entry name" value="ligand_gated_channel"/>
    <property type="match status" value="1"/>
</dbReference>
<evidence type="ECO:0008006" key="16">
    <source>
        <dbReference type="Google" id="ProtNLM"/>
    </source>
</evidence>
<dbReference type="InterPro" id="IPR037066">
    <property type="entry name" value="Plug_dom_sf"/>
</dbReference>
<feature type="domain" description="TonB-dependent receptor plug" evidence="12">
    <location>
        <begin position="266"/>
        <end position="369"/>
    </location>
</feature>
<keyword evidence="2 8" id="KW-0813">Transport</keyword>
<dbReference type="Pfam" id="PF00593">
    <property type="entry name" value="TonB_dep_Rec_b-barrel"/>
    <property type="match status" value="1"/>
</dbReference>
<keyword evidence="6 8" id="KW-0472">Membrane</keyword>
<keyword evidence="10" id="KW-1133">Transmembrane helix</keyword>
<sequence>MQWVLPIEVISQQHFGVSLVLILAFTCVQSSKSNLKNPFGDQKRSVWRSLRVCTSFIIHIHWTTCQLFLTRSTNGCFVVWWIGMMTRSLGFLLTTFLFIDLTQAAATAAIPRISTLQPARTHPQGVLAHSSNSAVVITGVRINRVATGIEVVLETATSEALQATTRSEGNNAIADINNAQLRLPSGNFFRQDNPAAGIASVTVTNSDANSIRVTVIGDTAPQVELYDSDTALIVSFTTTGTPEAEPSAEEPIEIVVTATRTEEELTNVPRSVTIITREQIEEQTAASRDLQDLLSRTVPGYGASSRRAFSNSTTLRGRTPLVLIDGTPQSTNDRSFGRELRTIDPASIERIEVVRGPSAIYGQGATGGVINIITRQADEQRLSSTVEVGVDAALGNLEAESFGNYLEYGLSINEDDVDLLVTLSRDDAGVSFDAQGDRLATVQGTDESETFNIFGKLGWDIAAQQRLQLSVNHYNTQRDTNAITDTSIDEIPGIQKARAIVFDEGIEYIDASPQLDRNTLVSLSYTHANLLGSQVGLQTYYRTNNVQSDPRDRRSRDQGIYQGFGEFETWGGRLQIETPINPALSLLWGADYANEENFDGRNLFDPNDYDNSGGRIYRKINELTIVPRYQLSSLGLFAQLQWDVNERVALSGGLRHERIGVSVDDYTPLFDSNFDPYSGSPVQGGEQDFSDTVFNAAVLYRATDEISLFANFAQGFSVPAFSDVLLAPPADFDFSTSVSDLQPQKVNSYELGVRGNWNSLQLSLAGFYNQSDLGSTLVDLDGDNFYETVRAPERVYGIEVSLDWQATRDWRLGSTLTWSEGEADIEDNDNYLALSTFRIQPIKLTAYVEHQTTPGWRNRLQALFVGTRDRAFTDGIDLAPVSDSYLVVDYISSIQLGAGTLSIGIENLLNNQYYPAYDQSLRIDGFDSFLSPANGRTISLRYRVSW</sequence>
<protein>
    <recommendedName>
        <fullName evidence="16">TonB-dependent receptor</fullName>
    </recommendedName>
</protein>
<dbReference type="InterPro" id="IPR036942">
    <property type="entry name" value="Beta-barrel_TonB_sf"/>
</dbReference>
<keyword evidence="5 9" id="KW-0798">TonB box</keyword>
<dbReference type="PANTHER" id="PTHR30069:SF42">
    <property type="entry name" value="FERRIC AEROBACTIN RECEPTOR"/>
    <property type="match status" value="1"/>
</dbReference>